<keyword evidence="2" id="KW-1185">Reference proteome</keyword>
<sequence>MEGNTSAAKTLSHPRLQRMKFISNPGLALDRGQVRQSASVYMVPLHLPSCAGNMTISQLTLHSCSQTSSLS</sequence>
<reference evidence="2" key="2">
    <citation type="submission" date="2015-01" db="EMBL/GenBank/DDBJ databases">
        <title>Evolutionary Origins and Diversification of the Mycorrhizal Mutualists.</title>
        <authorList>
            <consortium name="DOE Joint Genome Institute"/>
            <consortium name="Mycorrhizal Genomics Consortium"/>
            <person name="Kohler A."/>
            <person name="Kuo A."/>
            <person name="Nagy L.G."/>
            <person name="Floudas D."/>
            <person name="Copeland A."/>
            <person name="Barry K.W."/>
            <person name="Cichocki N."/>
            <person name="Veneault-Fourrey C."/>
            <person name="LaButti K."/>
            <person name="Lindquist E.A."/>
            <person name="Lipzen A."/>
            <person name="Lundell T."/>
            <person name="Morin E."/>
            <person name="Murat C."/>
            <person name="Riley R."/>
            <person name="Ohm R."/>
            <person name="Sun H."/>
            <person name="Tunlid A."/>
            <person name="Henrissat B."/>
            <person name="Grigoriev I.V."/>
            <person name="Hibbett D.S."/>
            <person name="Martin F."/>
        </authorList>
    </citation>
    <scope>NUCLEOTIDE SEQUENCE [LARGE SCALE GENOMIC DNA]</scope>
    <source>
        <strain evidence="2">441</strain>
    </source>
</reference>
<accession>A0A0C9Y1S9</accession>
<organism evidence="1 2">
    <name type="scientific">Pisolithus microcarpus 441</name>
    <dbReference type="NCBI Taxonomy" id="765257"/>
    <lineage>
        <taxon>Eukaryota</taxon>
        <taxon>Fungi</taxon>
        <taxon>Dikarya</taxon>
        <taxon>Basidiomycota</taxon>
        <taxon>Agaricomycotina</taxon>
        <taxon>Agaricomycetes</taxon>
        <taxon>Agaricomycetidae</taxon>
        <taxon>Boletales</taxon>
        <taxon>Sclerodermatineae</taxon>
        <taxon>Pisolithaceae</taxon>
        <taxon>Pisolithus</taxon>
    </lineage>
</organism>
<evidence type="ECO:0000313" key="1">
    <source>
        <dbReference type="EMBL" id="KIK11161.1"/>
    </source>
</evidence>
<name>A0A0C9Y1S9_9AGAM</name>
<dbReference type="Proteomes" id="UP000054018">
    <property type="component" value="Unassembled WGS sequence"/>
</dbReference>
<reference evidence="1 2" key="1">
    <citation type="submission" date="2014-04" db="EMBL/GenBank/DDBJ databases">
        <authorList>
            <consortium name="DOE Joint Genome Institute"/>
            <person name="Kuo A."/>
            <person name="Kohler A."/>
            <person name="Costa M.D."/>
            <person name="Nagy L.G."/>
            <person name="Floudas D."/>
            <person name="Copeland A."/>
            <person name="Barry K.W."/>
            <person name="Cichocki N."/>
            <person name="Veneault-Fourrey C."/>
            <person name="LaButti K."/>
            <person name="Lindquist E.A."/>
            <person name="Lipzen A."/>
            <person name="Lundell T."/>
            <person name="Morin E."/>
            <person name="Murat C."/>
            <person name="Sun H."/>
            <person name="Tunlid A."/>
            <person name="Henrissat B."/>
            <person name="Grigoriev I.V."/>
            <person name="Hibbett D.S."/>
            <person name="Martin F."/>
            <person name="Nordberg H.P."/>
            <person name="Cantor M.N."/>
            <person name="Hua S.X."/>
        </authorList>
    </citation>
    <scope>NUCLEOTIDE SEQUENCE [LARGE SCALE GENOMIC DNA]</scope>
    <source>
        <strain evidence="1 2">441</strain>
    </source>
</reference>
<gene>
    <name evidence="1" type="ORF">PISMIDRAFT_690539</name>
</gene>
<proteinExistence type="predicted"/>
<dbReference type="AlphaFoldDB" id="A0A0C9Y1S9"/>
<dbReference type="EMBL" id="KN834286">
    <property type="protein sequence ID" value="KIK11161.1"/>
    <property type="molecule type" value="Genomic_DNA"/>
</dbReference>
<evidence type="ECO:0000313" key="2">
    <source>
        <dbReference type="Proteomes" id="UP000054018"/>
    </source>
</evidence>
<protein>
    <submittedName>
        <fullName evidence="1">Unplaced genomic scaffold scaffold_602, whole genome shotgun sequence</fullName>
    </submittedName>
</protein>
<dbReference type="HOGENOM" id="CLU_2740975_0_0_1"/>